<keyword evidence="1" id="KW-0812">Transmembrane</keyword>
<sequence>MDRLKRFLRHELYEPAVRMSATELGISLSAGGWGGLFPIPGATTIAVFFLLLLLRTRFTVTPVVSALSVAINLLLTPIQLMLIPLFMLPFSQCSPSSFLAQVHELPLLVLVVEFGQCLAGSVLVWTAAAPVAMAALFCCAAVGTRAMRWMNKGKFEAER</sequence>
<dbReference type="EMBL" id="JH992978">
    <property type="protein sequence ID" value="EKX50504.1"/>
    <property type="molecule type" value="Genomic_DNA"/>
</dbReference>
<evidence type="ECO:0000313" key="3">
    <source>
        <dbReference type="EnsemblProtists" id="EKX50504"/>
    </source>
</evidence>
<feature type="transmembrane region" description="Helical" evidence="1">
    <location>
        <begin position="66"/>
        <end position="88"/>
    </location>
</feature>
<reference evidence="3" key="3">
    <citation type="submission" date="2015-06" db="UniProtKB">
        <authorList>
            <consortium name="EnsemblProtists"/>
        </authorList>
    </citation>
    <scope>IDENTIFICATION</scope>
</reference>
<evidence type="ECO:0000313" key="4">
    <source>
        <dbReference type="Proteomes" id="UP000011087"/>
    </source>
</evidence>
<reference evidence="2 4" key="1">
    <citation type="journal article" date="2012" name="Nature">
        <title>Algal genomes reveal evolutionary mosaicism and the fate of nucleomorphs.</title>
        <authorList>
            <consortium name="DOE Joint Genome Institute"/>
            <person name="Curtis B.A."/>
            <person name="Tanifuji G."/>
            <person name="Burki F."/>
            <person name="Gruber A."/>
            <person name="Irimia M."/>
            <person name="Maruyama S."/>
            <person name="Arias M.C."/>
            <person name="Ball S.G."/>
            <person name="Gile G.H."/>
            <person name="Hirakawa Y."/>
            <person name="Hopkins J.F."/>
            <person name="Kuo A."/>
            <person name="Rensing S.A."/>
            <person name="Schmutz J."/>
            <person name="Symeonidi A."/>
            <person name="Elias M."/>
            <person name="Eveleigh R.J."/>
            <person name="Herman E.K."/>
            <person name="Klute M.J."/>
            <person name="Nakayama T."/>
            <person name="Obornik M."/>
            <person name="Reyes-Prieto A."/>
            <person name="Armbrust E.V."/>
            <person name="Aves S.J."/>
            <person name="Beiko R.G."/>
            <person name="Coutinho P."/>
            <person name="Dacks J.B."/>
            <person name="Durnford D.G."/>
            <person name="Fast N.M."/>
            <person name="Green B.R."/>
            <person name="Grisdale C.J."/>
            <person name="Hempel F."/>
            <person name="Henrissat B."/>
            <person name="Hoppner M.P."/>
            <person name="Ishida K."/>
            <person name="Kim E."/>
            <person name="Koreny L."/>
            <person name="Kroth P.G."/>
            <person name="Liu Y."/>
            <person name="Malik S.B."/>
            <person name="Maier U.G."/>
            <person name="McRose D."/>
            <person name="Mock T."/>
            <person name="Neilson J.A."/>
            <person name="Onodera N.T."/>
            <person name="Poole A.M."/>
            <person name="Pritham E.J."/>
            <person name="Richards T.A."/>
            <person name="Rocap G."/>
            <person name="Roy S.W."/>
            <person name="Sarai C."/>
            <person name="Schaack S."/>
            <person name="Shirato S."/>
            <person name="Slamovits C.H."/>
            <person name="Spencer D.F."/>
            <person name="Suzuki S."/>
            <person name="Worden A.Z."/>
            <person name="Zauner S."/>
            <person name="Barry K."/>
            <person name="Bell C."/>
            <person name="Bharti A.K."/>
            <person name="Crow J.A."/>
            <person name="Grimwood J."/>
            <person name="Kramer R."/>
            <person name="Lindquist E."/>
            <person name="Lucas S."/>
            <person name="Salamov A."/>
            <person name="McFadden G.I."/>
            <person name="Lane C.E."/>
            <person name="Keeling P.J."/>
            <person name="Gray M.W."/>
            <person name="Grigoriev I.V."/>
            <person name="Archibald J.M."/>
        </authorList>
    </citation>
    <scope>NUCLEOTIDE SEQUENCE</scope>
    <source>
        <strain evidence="2 4">CCMP2712</strain>
    </source>
</reference>
<proteinExistence type="predicted"/>
<name>L1JQD8_GUITC</name>
<dbReference type="KEGG" id="gtt:GUITHDRAFT_103736"/>
<protein>
    <recommendedName>
        <fullName evidence="5">DUF2062 domain-containing protein</fullName>
    </recommendedName>
</protein>
<evidence type="ECO:0000256" key="1">
    <source>
        <dbReference type="SAM" id="Phobius"/>
    </source>
</evidence>
<dbReference type="HOGENOM" id="CLU_1664029_0_0_1"/>
<dbReference type="EnsemblProtists" id="EKX50504">
    <property type="protein sequence ID" value="EKX50504"/>
    <property type="gene ID" value="GUITHDRAFT_103736"/>
</dbReference>
<reference evidence="4" key="2">
    <citation type="submission" date="2012-11" db="EMBL/GenBank/DDBJ databases">
        <authorList>
            <person name="Kuo A."/>
            <person name="Curtis B.A."/>
            <person name="Tanifuji G."/>
            <person name="Burki F."/>
            <person name="Gruber A."/>
            <person name="Irimia M."/>
            <person name="Maruyama S."/>
            <person name="Arias M.C."/>
            <person name="Ball S.G."/>
            <person name="Gile G.H."/>
            <person name="Hirakawa Y."/>
            <person name="Hopkins J.F."/>
            <person name="Rensing S.A."/>
            <person name="Schmutz J."/>
            <person name="Symeonidi A."/>
            <person name="Elias M."/>
            <person name="Eveleigh R.J."/>
            <person name="Herman E.K."/>
            <person name="Klute M.J."/>
            <person name="Nakayama T."/>
            <person name="Obornik M."/>
            <person name="Reyes-Prieto A."/>
            <person name="Armbrust E.V."/>
            <person name="Aves S.J."/>
            <person name="Beiko R.G."/>
            <person name="Coutinho P."/>
            <person name="Dacks J.B."/>
            <person name="Durnford D.G."/>
            <person name="Fast N.M."/>
            <person name="Green B.R."/>
            <person name="Grisdale C."/>
            <person name="Hempe F."/>
            <person name="Henrissat B."/>
            <person name="Hoppner M.P."/>
            <person name="Ishida K.-I."/>
            <person name="Kim E."/>
            <person name="Koreny L."/>
            <person name="Kroth P.G."/>
            <person name="Liu Y."/>
            <person name="Malik S.-B."/>
            <person name="Maier U.G."/>
            <person name="McRose D."/>
            <person name="Mock T."/>
            <person name="Neilson J.A."/>
            <person name="Onodera N.T."/>
            <person name="Poole A.M."/>
            <person name="Pritham E.J."/>
            <person name="Richards T.A."/>
            <person name="Rocap G."/>
            <person name="Roy S.W."/>
            <person name="Sarai C."/>
            <person name="Schaack S."/>
            <person name="Shirato S."/>
            <person name="Slamovits C.H."/>
            <person name="Spencer D.F."/>
            <person name="Suzuki S."/>
            <person name="Worden A.Z."/>
            <person name="Zauner S."/>
            <person name="Barry K."/>
            <person name="Bell C."/>
            <person name="Bharti A.K."/>
            <person name="Crow J.A."/>
            <person name="Grimwood J."/>
            <person name="Kramer R."/>
            <person name="Lindquist E."/>
            <person name="Lucas S."/>
            <person name="Salamov A."/>
            <person name="McFadden G.I."/>
            <person name="Lane C.E."/>
            <person name="Keeling P.J."/>
            <person name="Gray M.W."/>
            <person name="Grigoriev I.V."/>
            <person name="Archibald J.M."/>
        </authorList>
    </citation>
    <scope>NUCLEOTIDE SEQUENCE</scope>
    <source>
        <strain evidence="4">CCMP2712</strain>
    </source>
</reference>
<organism evidence="2">
    <name type="scientific">Guillardia theta (strain CCMP2712)</name>
    <name type="common">Cryptophyte</name>
    <dbReference type="NCBI Taxonomy" id="905079"/>
    <lineage>
        <taxon>Eukaryota</taxon>
        <taxon>Cryptophyceae</taxon>
        <taxon>Pyrenomonadales</taxon>
        <taxon>Geminigeraceae</taxon>
        <taxon>Guillardia</taxon>
    </lineage>
</organism>
<keyword evidence="1" id="KW-1133">Transmembrane helix</keyword>
<dbReference type="Proteomes" id="UP000011087">
    <property type="component" value="Unassembled WGS sequence"/>
</dbReference>
<keyword evidence="1" id="KW-0472">Membrane</keyword>
<dbReference type="GeneID" id="17307216"/>
<keyword evidence="4" id="KW-1185">Reference proteome</keyword>
<dbReference type="PaxDb" id="55529-EKX50504"/>
<feature type="transmembrane region" description="Helical" evidence="1">
    <location>
        <begin position="33"/>
        <end position="54"/>
    </location>
</feature>
<accession>L1JQD8</accession>
<gene>
    <name evidence="2" type="ORF">GUITHDRAFT_103736</name>
</gene>
<evidence type="ECO:0008006" key="5">
    <source>
        <dbReference type="Google" id="ProtNLM"/>
    </source>
</evidence>
<feature type="transmembrane region" description="Helical" evidence="1">
    <location>
        <begin position="122"/>
        <end position="144"/>
    </location>
</feature>
<dbReference type="AlphaFoldDB" id="L1JQD8"/>
<dbReference type="RefSeq" id="XP_005837484.1">
    <property type="nucleotide sequence ID" value="XM_005837427.1"/>
</dbReference>
<evidence type="ECO:0000313" key="2">
    <source>
        <dbReference type="EMBL" id="EKX50504.1"/>
    </source>
</evidence>